<reference evidence="1" key="2">
    <citation type="journal article" date="2014" name="ISME J.">
        <title>Microbial stratification in low pH oxic and suboxic macroscopic growths along an acid mine drainage.</title>
        <authorList>
            <person name="Mendez-Garcia C."/>
            <person name="Mesa V."/>
            <person name="Sprenger R.R."/>
            <person name="Richter M."/>
            <person name="Diez M.S."/>
            <person name="Solano J."/>
            <person name="Bargiela R."/>
            <person name="Golyshina O.V."/>
            <person name="Manteca A."/>
            <person name="Ramos J.L."/>
            <person name="Gallego J.R."/>
            <person name="Llorente I."/>
            <person name="Martins Dos Santos V.A."/>
            <person name="Jensen O.N."/>
            <person name="Pelaez A.I."/>
            <person name="Sanchez J."/>
            <person name="Ferrer M."/>
        </authorList>
    </citation>
    <scope>NUCLEOTIDE SEQUENCE</scope>
</reference>
<comment type="caution">
    <text evidence="1">The sequence shown here is derived from an EMBL/GenBank/DDBJ whole genome shotgun (WGS) entry which is preliminary data.</text>
</comment>
<dbReference type="SUPFAM" id="SSF53335">
    <property type="entry name" value="S-adenosyl-L-methionine-dependent methyltransferases"/>
    <property type="match status" value="1"/>
</dbReference>
<dbReference type="EMBL" id="AUZX01012682">
    <property type="protein sequence ID" value="EQD38069.1"/>
    <property type="molecule type" value="Genomic_DNA"/>
</dbReference>
<dbReference type="InterPro" id="IPR029063">
    <property type="entry name" value="SAM-dependent_MTases_sf"/>
</dbReference>
<organism evidence="1">
    <name type="scientific">mine drainage metagenome</name>
    <dbReference type="NCBI Taxonomy" id="410659"/>
    <lineage>
        <taxon>unclassified sequences</taxon>
        <taxon>metagenomes</taxon>
        <taxon>ecological metagenomes</taxon>
    </lineage>
</organism>
<feature type="non-terminal residue" evidence="1">
    <location>
        <position position="156"/>
    </location>
</feature>
<evidence type="ECO:0000313" key="1">
    <source>
        <dbReference type="EMBL" id="EQD38069.1"/>
    </source>
</evidence>
<accession>T1AB11</accession>
<protein>
    <submittedName>
        <fullName evidence="1">Type II restriction enzyme</fullName>
    </submittedName>
</protein>
<proteinExistence type="predicted"/>
<dbReference type="Gene3D" id="3.40.50.150">
    <property type="entry name" value="Vaccinia Virus protein VP39"/>
    <property type="match status" value="1"/>
</dbReference>
<feature type="non-terminal residue" evidence="1">
    <location>
        <position position="1"/>
    </location>
</feature>
<reference evidence="1" key="1">
    <citation type="submission" date="2013-08" db="EMBL/GenBank/DDBJ databases">
        <authorList>
            <person name="Mendez C."/>
            <person name="Richter M."/>
            <person name="Ferrer M."/>
            <person name="Sanchez J."/>
        </authorList>
    </citation>
    <scope>NUCLEOTIDE SEQUENCE</scope>
</reference>
<gene>
    <name evidence="1" type="ORF">B1A_17244</name>
</gene>
<dbReference type="AlphaFoldDB" id="T1AB11"/>
<sequence length="156" mass="17547">LLYAFDLLVTIYEEAHADPESPKSEVTGRTLQEAYPTRKALHEALPSLILAHNLHGVDIDARCAQIAQFALWMRAQRAYRDFDIKREDRQPIRKSNIVVAEPLVTDDRLTEEFVARLGDEALGRVFRELVAALKLAGDLGILLRVEALLTRKAESG</sequence>
<name>T1AB11_9ZZZZ</name>